<dbReference type="EMBL" id="SJPV01000005">
    <property type="protein sequence ID" value="TWU37216.1"/>
    <property type="molecule type" value="Genomic_DNA"/>
</dbReference>
<dbReference type="AlphaFoldDB" id="A0A5C6DQC1"/>
<comment type="caution">
    <text evidence="1">The sequence shown here is derived from an EMBL/GenBank/DDBJ whole genome shotgun (WGS) entry which is preliminary data.</text>
</comment>
<sequence length="254" mass="27349">MAARKRTVGVMRFFPSSFGYALLRRLSVCRPRILVAALAVTTLSVAASAQLPNGMTRSRWAMEDPVYQEKYADGADKTDIAGKVKQASDARFIKDAFGYYGSAGLSVLGDSANPMASAELGATGYWTSYMTNRVGLVAAVNTDDIYMGGEAGFRLQTPTRLAPFAGLGLFAGYASHTEPAENDGVDNDDNGWIDERGEEEEIGGGLAAIYPEVGVHFWWTPKVRLSVFGRQLITTEGRDADSTYIGGSIGIFSR</sequence>
<gene>
    <name evidence="1" type="ORF">Poly41_33440</name>
</gene>
<evidence type="ECO:0000313" key="2">
    <source>
        <dbReference type="Proteomes" id="UP000319143"/>
    </source>
</evidence>
<evidence type="ECO:0008006" key="3">
    <source>
        <dbReference type="Google" id="ProtNLM"/>
    </source>
</evidence>
<reference evidence="1 2" key="1">
    <citation type="submission" date="2019-02" db="EMBL/GenBank/DDBJ databases">
        <title>Deep-cultivation of Planctomycetes and their phenomic and genomic characterization uncovers novel biology.</title>
        <authorList>
            <person name="Wiegand S."/>
            <person name="Jogler M."/>
            <person name="Boedeker C."/>
            <person name="Pinto D."/>
            <person name="Vollmers J."/>
            <person name="Rivas-Marin E."/>
            <person name="Kohn T."/>
            <person name="Peeters S.H."/>
            <person name="Heuer A."/>
            <person name="Rast P."/>
            <person name="Oberbeckmann S."/>
            <person name="Bunk B."/>
            <person name="Jeske O."/>
            <person name="Meyerdierks A."/>
            <person name="Storesund J.E."/>
            <person name="Kallscheuer N."/>
            <person name="Luecker S."/>
            <person name="Lage O.M."/>
            <person name="Pohl T."/>
            <person name="Merkel B.J."/>
            <person name="Hornburger P."/>
            <person name="Mueller R.-W."/>
            <person name="Bruemmer F."/>
            <person name="Labrenz M."/>
            <person name="Spormann A.M."/>
            <person name="Op Den Camp H."/>
            <person name="Overmann J."/>
            <person name="Amann R."/>
            <person name="Jetten M.S.M."/>
            <person name="Mascher T."/>
            <person name="Medema M.H."/>
            <person name="Devos D.P."/>
            <person name="Kaster A.-K."/>
            <person name="Ovreas L."/>
            <person name="Rohde M."/>
            <person name="Galperin M.Y."/>
            <person name="Jogler C."/>
        </authorList>
    </citation>
    <scope>NUCLEOTIDE SEQUENCE [LARGE SCALE GENOMIC DNA]</scope>
    <source>
        <strain evidence="1 2">Poly41</strain>
    </source>
</reference>
<accession>A0A5C6DQC1</accession>
<protein>
    <recommendedName>
        <fullName evidence="3">Outer membrane protein beta-barrel domain-containing protein</fullName>
    </recommendedName>
</protein>
<proteinExistence type="predicted"/>
<evidence type="ECO:0000313" key="1">
    <source>
        <dbReference type="EMBL" id="TWU37216.1"/>
    </source>
</evidence>
<organism evidence="1 2">
    <name type="scientific">Novipirellula artificiosorum</name>
    <dbReference type="NCBI Taxonomy" id="2528016"/>
    <lineage>
        <taxon>Bacteria</taxon>
        <taxon>Pseudomonadati</taxon>
        <taxon>Planctomycetota</taxon>
        <taxon>Planctomycetia</taxon>
        <taxon>Pirellulales</taxon>
        <taxon>Pirellulaceae</taxon>
        <taxon>Novipirellula</taxon>
    </lineage>
</organism>
<name>A0A5C6DQC1_9BACT</name>
<dbReference type="Proteomes" id="UP000319143">
    <property type="component" value="Unassembled WGS sequence"/>
</dbReference>
<keyword evidence="2" id="KW-1185">Reference proteome</keyword>